<reference evidence="8" key="1">
    <citation type="submission" date="2021-01" db="EMBL/GenBank/DDBJ databases">
        <authorList>
            <person name="Corre E."/>
            <person name="Pelletier E."/>
            <person name="Niang G."/>
            <person name="Scheremetjew M."/>
            <person name="Finn R."/>
            <person name="Kale V."/>
            <person name="Holt S."/>
            <person name="Cochrane G."/>
            <person name="Meng A."/>
            <person name="Brown T."/>
            <person name="Cohen L."/>
        </authorList>
    </citation>
    <scope>NUCLEOTIDE SEQUENCE</scope>
    <source>
        <strain evidence="8">Pbaha01</strain>
    </source>
</reference>
<feature type="transmembrane region" description="Helical" evidence="6">
    <location>
        <begin position="324"/>
        <end position="346"/>
    </location>
</feature>
<dbReference type="PANTHER" id="PTHR11132">
    <property type="entry name" value="SOLUTE CARRIER FAMILY 35"/>
    <property type="match status" value="1"/>
</dbReference>
<keyword evidence="4 6" id="KW-0472">Membrane</keyword>
<keyword evidence="3 6" id="KW-1133">Transmembrane helix</keyword>
<evidence type="ECO:0000256" key="4">
    <source>
        <dbReference type="ARBA" id="ARBA00023136"/>
    </source>
</evidence>
<sequence length="531" mass="57430">MHRMYRACAVALLLCCSGVMLAKSCEADPCFEAQAPGSSLLSTRPTQRTSSANGRDRRHNGAAQEPGAAEPWRVARAGLAVSEAHADAHSSIKENATGVPASVHGDERGKGTLELDDCGSHQGGTGEHPAVSGCWRVRPGFLCFCGLMISLISVSLLWQLRSVSPGFTDTISRDTATAGPVDIATTNFASKATDATKARLFHTAAPIVFYGFLSMLCSVLLTEYNSFLMKQGRFPFAVNLSFGHQALGLLSLCLLFKFCPTLFPSLAAGESKVRIDWRLFFRGLLPIAFCFTIEHVLSNMANLYSSVAFQRMLGEGKLVLVDSMSLIFGLEVFDGVLARVLLCLLLSTCLTMQGDIDFSLASFFLQCSCQAMEALRVVLQASVLSQGGSRRLDPWSYNLLVQPLSALILGVSLCACAGLLPRRHIAGWMDYVTWWPHLVANALLALALNTSTSLFIAKSSSMCYLISGIVKDIAVIIVDAAIMGTRLSTLQVVAFLCQIAFILAYSQLKLCRRGVEDAAEQGRLSKERIRT</sequence>
<keyword evidence="7" id="KW-0732">Signal</keyword>
<evidence type="ECO:0000256" key="1">
    <source>
        <dbReference type="ARBA" id="ARBA00004141"/>
    </source>
</evidence>
<evidence type="ECO:0000256" key="2">
    <source>
        <dbReference type="ARBA" id="ARBA00022692"/>
    </source>
</evidence>
<dbReference type="EMBL" id="HBEG01016393">
    <property type="protein sequence ID" value="CAD8354481.1"/>
    <property type="molecule type" value="Transcribed_RNA"/>
</dbReference>
<evidence type="ECO:0008006" key="9">
    <source>
        <dbReference type="Google" id="ProtNLM"/>
    </source>
</evidence>
<feature type="transmembrane region" description="Helical" evidence="6">
    <location>
        <begin position="399"/>
        <end position="420"/>
    </location>
</feature>
<keyword evidence="2 6" id="KW-0812">Transmembrane</keyword>
<dbReference type="GO" id="GO:0016020">
    <property type="term" value="C:membrane"/>
    <property type="evidence" value="ECO:0007669"/>
    <property type="project" value="UniProtKB-SubCell"/>
</dbReference>
<feature type="signal peptide" evidence="7">
    <location>
        <begin position="1"/>
        <end position="22"/>
    </location>
</feature>
<organism evidence="8">
    <name type="scientific">Pyrodinium bahamense</name>
    <dbReference type="NCBI Taxonomy" id="73915"/>
    <lineage>
        <taxon>Eukaryota</taxon>
        <taxon>Sar</taxon>
        <taxon>Alveolata</taxon>
        <taxon>Dinophyceae</taxon>
        <taxon>Gonyaulacales</taxon>
        <taxon>Pyrocystaceae</taxon>
        <taxon>Pyrodinium</taxon>
    </lineage>
</organism>
<feature type="transmembrane region" description="Helical" evidence="6">
    <location>
        <begin position="242"/>
        <end position="267"/>
    </location>
</feature>
<evidence type="ECO:0000256" key="7">
    <source>
        <dbReference type="SAM" id="SignalP"/>
    </source>
</evidence>
<gene>
    <name evidence="8" type="ORF">PBAH0796_LOCUS9848</name>
</gene>
<evidence type="ECO:0000256" key="6">
    <source>
        <dbReference type="SAM" id="Phobius"/>
    </source>
</evidence>
<feature type="chain" id="PRO_5031186063" description="Sugar phosphate transporter domain-containing protein" evidence="7">
    <location>
        <begin position="23"/>
        <end position="531"/>
    </location>
</feature>
<feature type="region of interest" description="Disordered" evidence="5">
    <location>
        <begin position="36"/>
        <end position="69"/>
    </location>
</feature>
<feature type="transmembrane region" description="Helical" evidence="6">
    <location>
        <begin position="279"/>
        <end position="304"/>
    </location>
</feature>
<evidence type="ECO:0000256" key="3">
    <source>
        <dbReference type="ARBA" id="ARBA00022989"/>
    </source>
</evidence>
<evidence type="ECO:0000313" key="8">
    <source>
        <dbReference type="EMBL" id="CAD8354481.1"/>
    </source>
</evidence>
<protein>
    <recommendedName>
        <fullName evidence="9">Sugar phosphate transporter domain-containing protein</fullName>
    </recommendedName>
</protein>
<feature type="transmembrane region" description="Helical" evidence="6">
    <location>
        <begin position="200"/>
        <end position="222"/>
    </location>
</feature>
<evidence type="ECO:0000256" key="5">
    <source>
        <dbReference type="SAM" id="MobiDB-lite"/>
    </source>
</evidence>
<feature type="transmembrane region" description="Helical" evidence="6">
    <location>
        <begin position="139"/>
        <end position="158"/>
    </location>
</feature>
<proteinExistence type="predicted"/>
<dbReference type="InterPro" id="IPR050186">
    <property type="entry name" value="TPT_transporter"/>
</dbReference>
<dbReference type="AlphaFoldDB" id="A0A7S0A6J2"/>
<comment type="subcellular location">
    <subcellularLocation>
        <location evidence="1">Membrane</location>
        <topology evidence="1">Multi-pass membrane protein</topology>
    </subcellularLocation>
</comment>
<feature type="transmembrane region" description="Helical" evidence="6">
    <location>
        <begin position="488"/>
        <end position="505"/>
    </location>
</feature>
<feature type="transmembrane region" description="Helical" evidence="6">
    <location>
        <begin position="432"/>
        <end position="450"/>
    </location>
</feature>
<name>A0A7S0A6J2_9DINO</name>
<accession>A0A7S0A6J2</accession>
<feature type="compositionally biased region" description="Polar residues" evidence="5">
    <location>
        <begin position="36"/>
        <end position="53"/>
    </location>
</feature>